<gene>
    <name evidence="21" type="primary">CYP21A2</name>
</gene>
<dbReference type="Ensembl" id="ENSDCDT00010039459.1">
    <property type="protein sequence ID" value="ENSDCDP00010031851.1"/>
    <property type="gene ID" value="ENSDCDG00010020344.1"/>
</dbReference>
<evidence type="ECO:0000256" key="9">
    <source>
        <dbReference type="ARBA" id="ARBA00023033"/>
    </source>
</evidence>
<evidence type="ECO:0000313" key="22">
    <source>
        <dbReference type="Proteomes" id="UP000694580"/>
    </source>
</evidence>
<keyword evidence="12" id="KW-0755">Steroidogenesis</keyword>
<reference evidence="21" key="2">
    <citation type="submission" date="2025-08" db="UniProtKB">
        <authorList>
            <consortium name="Ensembl"/>
        </authorList>
    </citation>
    <scope>IDENTIFICATION</scope>
</reference>
<keyword evidence="9" id="KW-0503">Monooxygenase</keyword>
<evidence type="ECO:0000256" key="3">
    <source>
        <dbReference type="ARBA" id="ARBA00010617"/>
    </source>
</evidence>
<evidence type="ECO:0000256" key="12">
    <source>
        <dbReference type="ARBA" id="ARBA00023250"/>
    </source>
</evidence>
<evidence type="ECO:0000256" key="10">
    <source>
        <dbReference type="ARBA" id="ARBA00023121"/>
    </source>
</evidence>
<keyword evidence="11 20" id="KW-0472">Membrane</keyword>
<evidence type="ECO:0000256" key="2">
    <source>
        <dbReference type="ARBA" id="ARBA00004406"/>
    </source>
</evidence>
<feature type="transmembrane region" description="Helical" evidence="20">
    <location>
        <begin position="12"/>
        <end position="28"/>
    </location>
</feature>
<dbReference type="GO" id="GO:0042448">
    <property type="term" value="P:progesterone metabolic process"/>
    <property type="evidence" value="ECO:0007669"/>
    <property type="project" value="TreeGrafter"/>
</dbReference>
<dbReference type="EC" id="1.14.14.16" evidence="13"/>
<keyword evidence="4" id="KW-0349">Heme</keyword>
<evidence type="ECO:0000256" key="11">
    <source>
        <dbReference type="ARBA" id="ARBA00023136"/>
    </source>
</evidence>
<dbReference type="InterPro" id="IPR036396">
    <property type="entry name" value="Cyt_P450_sf"/>
</dbReference>
<dbReference type="AlphaFoldDB" id="A0AAY4CGV4"/>
<dbReference type="Gene3D" id="1.10.630.10">
    <property type="entry name" value="Cytochrome P450"/>
    <property type="match status" value="1"/>
</dbReference>
<reference evidence="21 22" key="1">
    <citation type="submission" date="2020-06" db="EMBL/GenBank/DDBJ databases">
        <authorList>
            <consortium name="Wellcome Sanger Institute Data Sharing"/>
        </authorList>
    </citation>
    <scope>NUCLEOTIDE SEQUENCE [LARGE SCALE GENOMIC DNA]</scope>
</reference>
<keyword evidence="20" id="KW-1133">Transmembrane helix</keyword>
<evidence type="ECO:0000256" key="18">
    <source>
        <dbReference type="ARBA" id="ARBA00044304"/>
    </source>
</evidence>
<dbReference type="GO" id="GO:0005789">
    <property type="term" value="C:endoplasmic reticulum membrane"/>
    <property type="evidence" value="ECO:0007669"/>
    <property type="project" value="UniProtKB-SubCell"/>
</dbReference>
<sequence>MSVGSVGADPGGLLLLALLMLLLWWWWWKMRGTHQKAYRADRALPGPPSLPLLGNMLDLARDHLPSHLTTLARRYGNIYRLQCGSTTMVVLSSADVIREALVRKWSDFAGRPHSYTALRLPCRTRSVL</sequence>
<evidence type="ECO:0000256" key="16">
    <source>
        <dbReference type="ARBA" id="ARBA00044265"/>
    </source>
</evidence>
<dbReference type="GO" id="GO:0020037">
    <property type="term" value="F:heme binding"/>
    <property type="evidence" value="ECO:0007669"/>
    <property type="project" value="InterPro"/>
</dbReference>
<evidence type="ECO:0000256" key="8">
    <source>
        <dbReference type="ARBA" id="ARBA00023004"/>
    </source>
</evidence>
<dbReference type="GO" id="GO:0006694">
    <property type="term" value="P:steroid biosynthetic process"/>
    <property type="evidence" value="ECO:0007669"/>
    <property type="project" value="UniProtKB-KW"/>
</dbReference>
<name>A0AAY4CGV4_9TELE</name>
<keyword evidence="8" id="KW-0408">Iron</keyword>
<proteinExistence type="inferred from homology"/>
<dbReference type="GeneTree" id="ENSGT00940000167749"/>
<evidence type="ECO:0000256" key="14">
    <source>
        <dbReference type="ARBA" id="ARBA00044116"/>
    </source>
</evidence>
<keyword evidence="5" id="KW-0754">Steroid-binding</keyword>
<dbReference type="GO" id="GO:0005496">
    <property type="term" value="F:steroid binding"/>
    <property type="evidence" value="ECO:0007669"/>
    <property type="project" value="UniProtKB-KW"/>
</dbReference>
<evidence type="ECO:0000313" key="21">
    <source>
        <dbReference type="Ensembl" id="ENSDCDP00010031851.1"/>
    </source>
</evidence>
<evidence type="ECO:0000256" key="4">
    <source>
        <dbReference type="ARBA" id="ARBA00022617"/>
    </source>
</evidence>
<organism evidence="21 22">
    <name type="scientific">Denticeps clupeoides</name>
    <name type="common">denticle herring</name>
    <dbReference type="NCBI Taxonomy" id="299321"/>
    <lineage>
        <taxon>Eukaryota</taxon>
        <taxon>Metazoa</taxon>
        <taxon>Chordata</taxon>
        <taxon>Craniata</taxon>
        <taxon>Vertebrata</taxon>
        <taxon>Euteleostomi</taxon>
        <taxon>Actinopterygii</taxon>
        <taxon>Neopterygii</taxon>
        <taxon>Teleostei</taxon>
        <taxon>Clupei</taxon>
        <taxon>Clupeiformes</taxon>
        <taxon>Denticipitoidei</taxon>
        <taxon>Denticipitidae</taxon>
        <taxon>Denticeps</taxon>
    </lineage>
</organism>
<evidence type="ECO:0000256" key="7">
    <source>
        <dbReference type="ARBA" id="ARBA00023002"/>
    </source>
</evidence>
<comment type="similarity">
    <text evidence="3">Belongs to the cytochrome P450 family.</text>
</comment>
<evidence type="ECO:0000256" key="6">
    <source>
        <dbReference type="ARBA" id="ARBA00022723"/>
    </source>
</evidence>
<evidence type="ECO:0000256" key="5">
    <source>
        <dbReference type="ARBA" id="ARBA00022665"/>
    </source>
</evidence>
<evidence type="ECO:0000256" key="17">
    <source>
        <dbReference type="ARBA" id="ARBA00044282"/>
    </source>
</evidence>
<protein>
    <recommendedName>
        <fullName evidence="14">Steroid 21-hydroxylase</fullName>
        <ecNumber evidence="13">1.14.14.16</ecNumber>
    </recommendedName>
    <alternativeName>
        <fullName evidence="18">21-OHase</fullName>
    </alternativeName>
    <alternativeName>
        <fullName evidence="15">Cytochrome P-450c21</fullName>
    </alternativeName>
    <alternativeName>
        <fullName evidence="19">Cytochrome P450 21</fullName>
    </alternativeName>
    <alternativeName>
        <fullName evidence="17">Cytochrome P450 XXI</fullName>
    </alternativeName>
    <alternativeName>
        <fullName evidence="16">Cytochrome P450-C21</fullName>
    </alternativeName>
</protein>
<reference evidence="21" key="3">
    <citation type="submission" date="2025-09" db="UniProtKB">
        <authorList>
            <consortium name="Ensembl"/>
        </authorList>
    </citation>
    <scope>IDENTIFICATION</scope>
</reference>
<dbReference type="PANTHER" id="PTHR24289:SF17">
    <property type="entry name" value="STEROID 21-HYDROXYLASE ISOFORM X1"/>
    <property type="match status" value="1"/>
</dbReference>
<dbReference type="GO" id="GO:0004508">
    <property type="term" value="F:steroid 17-alpha-monooxygenase activity"/>
    <property type="evidence" value="ECO:0007669"/>
    <property type="project" value="TreeGrafter"/>
</dbReference>
<dbReference type="PANTHER" id="PTHR24289">
    <property type="entry name" value="STEROID 17-ALPHA-HYDROXYLASE/17,20 LYASE"/>
    <property type="match status" value="1"/>
</dbReference>
<dbReference type="Proteomes" id="UP000694580">
    <property type="component" value="Chromosome 5"/>
</dbReference>
<dbReference type="GO" id="GO:0042446">
    <property type="term" value="P:hormone biosynthetic process"/>
    <property type="evidence" value="ECO:0007669"/>
    <property type="project" value="TreeGrafter"/>
</dbReference>
<keyword evidence="7" id="KW-0560">Oxidoreductase</keyword>
<comment type="cofactor">
    <cofactor evidence="1">
        <name>heme b</name>
        <dbReference type="ChEBI" id="CHEBI:60344"/>
    </cofactor>
</comment>
<dbReference type="Pfam" id="PF00067">
    <property type="entry name" value="p450"/>
    <property type="match status" value="1"/>
</dbReference>
<accession>A0AAY4CGV4</accession>
<evidence type="ECO:0000256" key="13">
    <source>
        <dbReference type="ARBA" id="ARBA00044040"/>
    </source>
</evidence>
<dbReference type="SUPFAM" id="SSF48264">
    <property type="entry name" value="Cytochrome P450"/>
    <property type="match status" value="1"/>
</dbReference>
<dbReference type="PRINTS" id="PR00463">
    <property type="entry name" value="EP450I"/>
</dbReference>
<keyword evidence="6" id="KW-0479">Metal-binding</keyword>
<dbReference type="InterPro" id="IPR001128">
    <property type="entry name" value="Cyt_P450"/>
</dbReference>
<dbReference type="GO" id="GO:0005506">
    <property type="term" value="F:iron ion binding"/>
    <property type="evidence" value="ECO:0007669"/>
    <property type="project" value="InterPro"/>
</dbReference>
<keyword evidence="20" id="KW-0812">Transmembrane</keyword>
<evidence type="ECO:0000256" key="20">
    <source>
        <dbReference type="SAM" id="Phobius"/>
    </source>
</evidence>
<evidence type="ECO:0000256" key="15">
    <source>
        <dbReference type="ARBA" id="ARBA00044217"/>
    </source>
</evidence>
<keyword evidence="10" id="KW-0446">Lipid-binding</keyword>
<evidence type="ECO:0000256" key="19">
    <source>
        <dbReference type="ARBA" id="ARBA00044342"/>
    </source>
</evidence>
<dbReference type="InterPro" id="IPR002401">
    <property type="entry name" value="Cyt_P450_E_grp-I"/>
</dbReference>
<keyword evidence="22" id="KW-1185">Reference proteome</keyword>
<evidence type="ECO:0000256" key="1">
    <source>
        <dbReference type="ARBA" id="ARBA00001970"/>
    </source>
</evidence>
<comment type="subcellular location">
    <subcellularLocation>
        <location evidence="2">Endoplasmic reticulum membrane</location>
        <topology evidence="2">Peripheral membrane protein</topology>
    </subcellularLocation>
</comment>
<dbReference type="GO" id="GO:0004509">
    <property type="term" value="F:steroid 21-monooxygenase activity"/>
    <property type="evidence" value="ECO:0007669"/>
    <property type="project" value="UniProtKB-EC"/>
</dbReference>